<gene>
    <name evidence="3" type="ORF">HMPREF9081_1752</name>
</gene>
<comment type="caution">
    <text evidence="3">The sequence shown here is derived from an EMBL/GenBank/DDBJ whole genome shotgun (WGS) entry which is preliminary data.</text>
</comment>
<dbReference type="AlphaFoldDB" id="F5RNB6"/>
<protein>
    <submittedName>
        <fullName evidence="3">Protein of hypothetical function DUF1016</fullName>
    </submittedName>
</protein>
<dbReference type="RefSeq" id="WP_006306748.1">
    <property type="nucleotide sequence ID" value="NZ_GL892076.1"/>
</dbReference>
<dbReference type="eggNOG" id="COG4804">
    <property type="taxonomic scope" value="Bacteria"/>
</dbReference>
<dbReference type="HOGENOM" id="CLU_046640_1_1_9"/>
<keyword evidence="4" id="KW-1185">Reference proteome</keyword>
<dbReference type="InterPro" id="IPR053148">
    <property type="entry name" value="PD-DEXK-like_domain"/>
</dbReference>
<evidence type="ECO:0000313" key="4">
    <source>
        <dbReference type="Proteomes" id="UP000004067"/>
    </source>
</evidence>
<dbReference type="InterPro" id="IPR041527">
    <property type="entry name" value="YhcG_N"/>
</dbReference>
<accession>F5RNB6</accession>
<dbReference type="InterPro" id="IPR011856">
    <property type="entry name" value="tRNA_endonuc-like_dom_sf"/>
</dbReference>
<feature type="domain" description="YhcG N-terminal" evidence="2">
    <location>
        <begin position="56"/>
        <end position="220"/>
    </location>
</feature>
<dbReference type="EMBL" id="AFHQ01000041">
    <property type="protein sequence ID" value="EGK58985.1"/>
    <property type="molecule type" value="Genomic_DNA"/>
</dbReference>
<name>F5RNB6_9FIRM</name>
<dbReference type="Gene3D" id="3.40.1350.10">
    <property type="match status" value="1"/>
</dbReference>
<dbReference type="InterPro" id="IPR009362">
    <property type="entry name" value="YhcG_C"/>
</dbReference>
<dbReference type="PANTHER" id="PTHR30547">
    <property type="entry name" value="UNCHARACTERIZED PROTEIN YHCG-RELATED"/>
    <property type="match status" value="1"/>
</dbReference>
<reference evidence="3 4" key="1">
    <citation type="submission" date="2011-04" db="EMBL/GenBank/DDBJ databases">
        <authorList>
            <person name="Muzny D."/>
            <person name="Qin X."/>
            <person name="Deng J."/>
            <person name="Jiang H."/>
            <person name="Liu Y."/>
            <person name="Qu J."/>
            <person name="Song X.-Z."/>
            <person name="Zhang L."/>
            <person name="Thornton R."/>
            <person name="Coyle M."/>
            <person name="Francisco L."/>
            <person name="Jackson L."/>
            <person name="Javaid M."/>
            <person name="Korchina V."/>
            <person name="Kovar C."/>
            <person name="Mata R."/>
            <person name="Mathew T."/>
            <person name="Ngo R."/>
            <person name="Nguyen L."/>
            <person name="Nguyen N."/>
            <person name="Okwuonu G."/>
            <person name="Ongeri F."/>
            <person name="Pham C."/>
            <person name="Simmons D."/>
            <person name="Wilczek-Boney K."/>
            <person name="Hale W."/>
            <person name="Jakkamsetti A."/>
            <person name="Pham P."/>
            <person name="Ruth R."/>
            <person name="San Lucas F."/>
            <person name="Warren J."/>
            <person name="Zhang J."/>
            <person name="Zhao Z."/>
            <person name="Zhou C."/>
            <person name="Zhu D."/>
            <person name="Lee S."/>
            <person name="Bess C."/>
            <person name="Blankenburg K."/>
            <person name="Forbes L."/>
            <person name="Fu Q."/>
            <person name="Gubbala S."/>
            <person name="Hirani K."/>
            <person name="Jayaseelan J.C."/>
            <person name="Lara F."/>
            <person name="Munidasa M."/>
            <person name="Palculict T."/>
            <person name="Patil S."/>
            <person name="Pu L.-L."/>
            <person name="Saada N."/>
            <person name="Tang L."/>
            <person name="Weissenberger G."/>
            <person name="Zhu Y."/>
            <person name="Hemphill L."/>
            <person name="Shang Y."/>
            <person name="Youmans B."/>
            <person name="Ayvaz T."/>
            <person name="Ross M."/>
            <person name="Santibanez J."/>
            <person name="Aqrawi P."/>
            <person name="Gross S."/>
            <person name="Joshi V."/>
            <person name="Fowler G."/>
            <person name="Nazareth L."/>
            <person name="Reid J."/>
            <person name="Worley K."/>
            <person name="Petrosino J."/>
            <person name="Highlander S."/>
            <person name="Gibbs R."/>
        </authorList>
    </citation>
    <scope>NUCLEOTIDE SEQUENCE [LARGE SCALE GENOMIC DNA]</scope>
    <source>
        <strain evidence="3 4">DSM 2778</strain>
    </source>
</reference>
<dbReference type="GO" id="GO:0003676">
    <property type="term" value="F:nucleic acid binding"/>
    <property type="evidence" value="ECO:0007669"/>
    <property type="project" value="InterPro"/>
</dbReference>
<sequence length="407" mass="47312">MKAGENIALTTERDFSLKPPEADVFMHTWGHFIFVGVSMSKELANMNSNDHLVEQIAALIENAKQHVVTVVNSTMIVTYYEIGRMIVEHEQKGASRAEYGKSVLKELSKNLTNRFGRGFSVDNLENMRRFYITYSNEVISETPSRESIVQKSETVSRIFEPPPTNLQTLSAQFTLSWSHYLFLMRITNDKERKFYENEATNERWSLRELKRQFNAALYERLALSRDKKAIAEISKQGMIVERPEDIVKDPYILEFLGVPEDSRYSESDLEQRIIDELQHFLLELGKGYTFVGRQERLTFDEQHFYVDLVFFNRLLQCFVLIDLKIGSITHQDLGQMQMYVNYYDRKVKLATENPTVGILLCKEKNNAVVEMTLPEDNTQIFASKYELVLPDKEALMQLLENKFNGED</sequence>
<evidence type="ECO:0000259" key="1">
    <source>
        <dbReference type="Pfam" id="PF06250"/>
    </source>
</evidence>
<evidence type="ECO:0000313" key="3">
    <source>
        <dbReference type="EMBL" id="EGK58985.1"/>
    </source>
</evidence>
<dbReference type="STRING" id="888060.HMPREF9081_1752"/>
<dbReference type="PANTHER" id="PTHR30547:SF5">
    <property type="entry name" value="NUCLEASE YHCG-RELATED"/>
    <property type="match status" value="1"/>
</dbReference>
<dbReference type="Pfam" id="PF17761">
    <property type="entry name" value="DUF1016_N"/>
    <property type="match status" value="1"/>
</dbReference>
<proteinExistence type="predicted"/>
<evidence type="ECO:0000259" key="2">
    <source>
        <dbReference type="Pfam" id="PF17761"/>
    </source>
</evidence>
<organism evidence="3 4">
    <name type="scientific">Centipeda periodontii DSM 2778</name>
    <dbReference type="NCBI Taxonomy" id="888060"/>
    <lineage>
        <taxon>Bacteria</taxon>
        <taxon>Bacillati</taxon>
        <taxon>Bacillota</taxon>
        <taxon>Negativicutes</taxon>
        <taxon>Selenomonadales</taxon>
        <taxon>Selenomonadaceae</taxon>
        <taxon>Centipeda</taxon>
    </lineage>
</organism>
<dbReference type="Pfam" id="PF06250">
    <property type="entry name" value="YhcG_C"/>
    <property type="match status" value="1"/>
</dbReference>
<feature type="domain" description="YhcG PDDEXK nuclease" evidence="1">
    <location>
        <begin position="245"/>
        <end position="393"/>
    </location>
</feature>
<dbReference type="Proteomes" id="UP000004067">
    <property type="component" value="Unassembled WGS sequence"/>
</dbReference>